<accession>A0A0P8C7C0</accession>
<keyword evidence="1" id="KW-0812">Transmembrane</keyword>
<dbReference type="Pfam" id="PF12770">
    <property type="entry name" value="CHAT"/>
    <property type="match status" value="1"/>
</dbReference>
<evidence type="ECO:0000313" key="3">
    <source>
        <dbReference type="EMBL" id="KPQ37788.1"/>
    </source>
</evidence>
<dbReference type="AlphaFoldDB" id="A0A0P8C7C0"/>
<evidence type="ECO:0000313" key="4">
    <source>
        <dbReference type="Proteomes" id="UP000050465"/>
    </source>
</evidence>
<feature type="transmembrane region" description="Helical" evidence="1">
    <location>
        <begin position="221"/>
        <end position="241"/>
    </location>
</feature>
<dbReference type="PATRIC" id="fig|1666911.3.peg.2739"/>
<gene>
    <name evidence="3" type="ORF">HLUCCA11_01645</name>
</gene>
<dbReference type="PANTHER" id="PTHR14136:SF17">
    <property type="entry name" value="BTB_POZ DOMAIN-CONTAINING PROTEIN KCTD9"/>
    <property type="match status" value="1"/>
</dbReference>
<dbReference type="PANTHER" id="PTHR14136">
    <property type="entry name" value="BTB_POZ DOMAIN-CONTAINING PROTEIN KCTD9"/>
    <property type="match status" value="1"/>
</dbReference>
<feature type="transmembrane region" description="Helical" evidence="1">
    <location>
        <begin position="94"/>
        <end position="112"/>
    </location>
</feature>
<dbReference type="Pfam" id="PF00805">
    <property type="entry name" value="Pentapeptide"/>
    <property type="match status" value="3"/>
</dbReference>
<dbReference type="InterPro" id="IPR051082">
    <property type="entry name" value="Pentapeptide-BTB/POZ_domain"/>
</dbReference>
<dbReference type="InterPro" id="IPR024983">
    <property type="entry name" value="CHAT_dom"/>
</dbReference>
<comment type="caution">
    <text evidence="3">The sequence shown here is derived from an EMBL/GenBank/DDBJ whole genome shotgun (WGS) entry which is preliminary data.</text>
</comment>
<organism evidence="3 4">
    <name type="scientific">Phormidesmis priestleyi Ana</name>
    <dbReference type="NCBI Taxonomy" id="1666911"/>
    <lineage>
        <taxon>Bacteria</taxon>
        <taxon>Bacillati</taxon>
        <taxon>Cyanobacteriota</taxon>
        <taxon>Cyanophyceae</taxon>
        <taxon>Leptolyngbyales</taxon>
        <taxon>Leptolyngbyaceae</taxon>
        <taxon>Phormidesmis</taxon>
    </lineage>
</organism>
<dbReference type="EMBL" id="LJZR01000001">
    <property type="protein sequence ID" value="KPQ37788.1"/>
    <property type="molecule type" value="Genomic_DNA"/>
</dbReference>
<sequence>MTTARDFSEQNLRGRSFKGQDLSGANFRGAQLQGANFAGARLVGASLVGAKAGSNRWALTGVIFVLIIVGLNIGFSGVMAGATVTPDQLVREGWIEAIVIFPILFVFLVSLFGHGPAMALLTTSLLVFVGWVGFLIPESLFHGSVFETIWGEQPSISAEVGSVGIQTWAGLIINVFLCGTLLAGLRCKGAVQRQWSYGEALLAGVVLLGSIPGLMDFGSVLSKAVVVATSGAIFAASVYVMRQSLAEQPRFLLLRQVALALATWGGTRFNGADLSGANFAKAQLNCADFQGARLSRTQFHQARALDLARADQALLRDRSVRHLLVTHRGQSRSYQRADLRDAYLAYADLSRANLTGANLSGADLTGAQLEEANLSQVIALGTCFTLSHLTGTCLAGWHIDMSTDLRGVDCKYVYLLSGAAELQERRPNNGEFGPGEFAKLFQEALNTVDLIFRNGLDFSAFLAAFKQVQTDHNGHDLSIRSIENKGDGMVLVKVEVPESADRAQLHQELSEGYAVALRALESRYRAELAAKDEQIEIYRRHQQDLKELTQLLSPALSASSARSRLHQTHDDPNSLGKRVVLKLGVTRQQSLHEGTNAGANTLSATLPVTLQIGLEGALPYAEITGRLPSYDKIRASYDRWQQTYQEITHCVGNDPRIKAPLVQLTNVSYQEIFDPCMQAAHSLQVDINQWLNSEAFRPVKEQLLEQLQPTDSIRFFLQTDDLLLRQLPFHLWDWFDRYPKAELIVSEPTYRQMPAVSQGSGEVRILSVLGDRTGIDIESDQALLESLPDVYLRLLSEPNQQQVTDQLWEVPWDILFFAGHSEAPNGENTPGQIRLNAQESLSLGDLKYGLRKATARGLKLAIFNTCDGMGLLQNLHDLPIPPVIVMRYPVPDRVAQIFLKNFLLAFSEGLPLHQAVREAREKLQGIESQFPCATWLPVVCQNPASPPLTWEDLYLD</sequence>
<evidence type="ECO:0000256" key="1">
    <source>
        <dbReference type="SAM" id="Phobius"/>
    </source>
</evidence>
<protein>
    <recommendedName>
        <fullName evidence="2">CHAT domain-containing protein</fullName>
    </recommendedName>
</protein>
<evidence type="ECO:0000259" key="2">
    <source>
        <dbReference type="Pfam" id="PF12770"/>
    </source>
</evidence>
<feature type="transmembrane region" description="Helical" evidence="1">
    <location>
        <begin position="57"/>
        <end position="82"/>
    </location>
</feature>
<feature type="transmembrane region" description="Helical" evidence="1">
    <location>
        <begin position="165"/>
        <end position="185"/>
    </location>
</feature>
<keyword evidence="1" id="KW-1133">Transmembrane helix</keyword>
<dbReference type="SUPFAM" id="SSF141571">
    <property type="entry name" value="Pentapeptide repeat-like"/>
    <property type="match status" value="1"/>
</dbReference>
<keyword evidence="1" id="KW-0472">Membrane</keyword>
<proteinExistence type="predicted"/>
<dbReference type="Gene3D" id="2.160.20.80">
    <property type="entry name" value="E3 ubiquitin-protein ligase SopA"/>
    <property type="match status" value="3"/>
</dbReference>
<feature type="domain" description="CHAT" evidence="2">
    <location>
        <begin position="782"/>
        <end position="927"/>
    </location>
</feature>
<dbReference type="Proteomes" id="UP000050465">
    <property type="component" value="Unassembled WGS sequence"/>
</dbReference>
<feature type="transmembrane region" description="Helical" evidence="1">
    <location>
        <begin position="119"/>
        <end position="136"/>
    </location>
</feature>
<reference evidence="3 4" key="1">
    <citation type="submission" date="2015-09" db="EMBL/GenBank/DDBJ databases">
        <title>Identification and resolution of microdiversity through metagenomic sequencing of parallel consortia.</title>
        <authorList>
            <person name="Nelson W.C."/>
            <person name="Romine M.F."/>
            <person name="Lindemann S.R."/>
        </authorList>
    </citation>
    <scope>NUCLEOTIDE SEQUENCE [LARGE SCALE GENOMIC DNA]</scope>
    <source>
        <strain evidence="3">Ana</strain>
    </source>
</reference>
<dbReference type="STRING" id="1666911.HLUCCA11_01645"/>
<dbReference type="InterPro" id="IPR001646">
    <property type="entry name" value="5peptide_repeat"/>
</dbReference>
<name>A0A0P8C7C0_9CYAN</name>